<evidence type="ECO:0000259" key="1">
    <source>
        <dbReference type="Pfam" id="PF13649"/>
    </source>
</evidence>
<dbReference type="OrthoDB" id="323463at2"/>
<feature type="domain" description="Methyltransferase" evidence="1">
    <location>
        <begin position="47"/>
        <end position="135"/>
    </location>
</feature>
<dbReference type="SUPFAM" id="SSF53335">
    <property type="entry name" value="S-adenosyl-L-methionine-dependent methyltransferases"/>
    <property type="match status" value="1"/>
</dbReference>
<keyword evidence="3" id="KW-1185">Reference proteome</keyword>
<gene>
    <name evidence="2" type="ORF">BN1079_01165</name>
</gene>
<reference evidence="2 3" key="1">
    <citation type="submission" date="2014-07" db="EMBL/GenBank/DDBJ databases">
        <authorList>
            <person name="Urmite Genomes Urmite Genomes"/>
        </authorList>
    </citation>
    <scope>NUCLEOTIDE SEQUENCE [LARGE SCALE GENOMIC DNA]</scope>
    <source>
        <strain evidence="2 3">20_BN</strain>
    </source>
</reference>
<accession>A0A078LRD5</accession>
<dbReference type="AlphaFoldDB" id="A0A078LRD5"/>
<dbReference type="STRING" id="1499686.BN1079_01165"/>
<dbReference type="eggNOG" id="COG2226">
    <property type="taxonomic scope" value="Bacteria"/>
</dbReference>
<dbReference type="InterPro" id="IPR029063">
    <property type="entry name" value="SAM-dependent_MTases_sf"/>
</dbReference>
<protein>
    <recommendedName>
        <fullName evidence="1">Methyltransferase domain-containing protein</fullName>
    </recommendedName>
</protein>
<dbReference type="InterPro" id="IPR041698">
    <property type="entry name" value="Methyltransf_25"/>
</dbReference>
<dbReference type="Proteomes" id="UP000053902">
    <property type="component" value="Unassembled WGS sequence"/>
</dbReference>
<evidence type="ECO:0000313" key="3">
    <source>
        <dbReference type="Proteomes" id="UP000053902"/>
    </source>
</evidence>
<dbReference type="HOGENOM" id="CLU_1164218_0_0_6"/>
<dbReference type="EMBL" id="CCSF01000001">
    <property type="protein sequence ID" value="CDZ93860.1"/>
    <property type="molecule type" value="Genomic_DNA"/>
</dbReference>
<dbReference type="Gene3D" id="3.40.50.150">
    <property type="entry name" value="Vaccinia Virus protein VP39"/>
    <property type="match status" value="1"/>
</dbReference>
<sequence>MTDSVPKLSSPRDWDLKWAEVFDKYQADLRHAYYIRALKCRNEQSLLEIAAGSFRDMAALNRMGVHCSGADFSPEAVSLAKERFPALASQMFEMNAFRFDISDQAFDLTYHNGFWGLFSDEEIEQLAREQARVTRRRMIATVHNAHNTGFKEYFDRVVETDPLFNIRFFHKDEIASIMSRHCKRVRVIPVGKAKKGYEDTLIRLGLGQRIPLRACFALSGQRLLERSERLLCIGEL</sequence>
<name>A0A078LRD5_9PSED</name>
<dbReference type="RefSeq" id="WP_037022949.1">
    <property type="nucleotide sequence ID" value="NZ_CCSF01000001.1"/>
</dbReference>
<organism evidence="2 3">
    <name type="scientific">Pseudomonas saudiphocaensis</name>
    <dbReference type="NCBI Taxonomy" id="1499686"/>
    <lineage>
        <taxon>Bacteria</taxon>
        <taxon>Pseudomonadati</taxon>
        <taxon>Pseudomonadota</taxon>
        <taxon>Gammaproteobacteria</taxon>
        <taxon>Pseudomonadales</taxon>
        <taxon>Pseudomonadaceae</taxon>
        <taxon>Pseudomonas</taxon>
    </lineage>
</organism>
<evidence type="ECO:0000313" key="2">
    <source>
        <dbReference type="EMBL" id="CDZ93860.1"/>
    </source>
</evidence>
<proteinExistence type="predicted"/>
<dbReference type="Pfam" id="PF13649">
    <property type="entry name" value="Methyltransf_25"/>
    <property type="match status" value="1"/>
</dbReference>